<feature type="transmembrane region" description="Helical" evidence="1">
    <location>
        <begin position="172"/>
        <end position="191"/>
    </location>
</feature>
<reference evidence="3 4" key="1">
    <citation type="journal article" date="2015" name="Genome Announc.">
        <title>Expanding the biotechnology potential of lactobacilli through comparative genomics of 213 strains and associated genera.</title>
        <authorList>
            <person name="Sun Z."/>
            <person name="Harris H.M."/>
            <person name="McCann A."/>
            <person name="Guo C."/>
            <person name="Argimon S."/>
            <person name="Zhang W."/>
            <person name="Yang X."/>
            <person name="Jeffery I.B."/>
            <person name="Cooney J.C."/>
            <person name="Kagawa T.F."/>
            <person name="Liu W."/>
            <person name="Song Y."/>
            <person name="Salvetti E."/>
            <person name="Wrobel A."/>
            <person name="Rasinkangas P."/>
            <person name="Parkhill J."/>
            <person name="Rea M.C."/>
            <person name="O'Sullivan O."/>
            <person name="Ritari J."/>
            <person name="Douillard F.P."/>
            <person name="Paul Ross R."/>
            <person name="Yang R."/>
            <person name="Briner A.E."/>
            <person name="Felis G.E."/>
            <person name="de Vos W.M."/>
            <person name="Barrangou R."/>
            <person name="Klaenhammer T.R."/>
            <person name="Caufield P.W."/>
            <person name="Cui Y."/>
            <person name="Zhang H."/>
            <person name="O'Toole P.W."/>
        </authorList>
    </citation>
    <scope>NUCLEOTIDE SEQUENCE [LARGE SCALE GENOMIC DNA]</scope>
    <source>
        <strain evidence="3 4">DSM 13343</strain>
    </source>
</reference>
<evidence type="ECO:0000256" key="1">
    <source>
        <dbReference type="SAM" id="Phobius"/>
    </source>
</evidence>
<feature type="transmembrane region" description="Helical" evidence="1">
    <location>
        <begin position="6"/>
        <end position="26"/>
    </location>
</feature>
<dbReference type="InterPro" id="IPR000160">
    <property type="entry name" value="GGDEF_dom"/>
</dbReference>
<dbReference type="InterPro" id="IPR029787">
    <property type="entry name" value="Nucleotide_cyclase"/>
</dbReference>
<organism evidence="3 4">
    <name type="scientific">Lacticaseibacillus manihotivorans DSM 13343 = JCM 12514</name>
    <dbReference type="NCBI Taxonomy" id="1423769"/>
    <lineage>
        <taxon>Bacteria</taxon>
        <taxon>Bacillati</taxon>
        <taxon>Bacillota</taxon>
        <taxon>Bacilli</taxon>
        <taxon>Lactobacillales</taxon>
        <taxon>Lactobacillaceae</taxon>
        <taxon>Lacticaseibacillus</taxon>
    </lineage>
</organism>
<keyword evidence="1" id="KW-1133">Transmembrane helix</keyword>
<gene>
    <name evidence="3" type="ORF">FD01_GL003004</name>
</gene>
<keyword evidence="1" id="KW-0812">Transmembrane</keyword>
<accession>A0A0R1R1N8</accession>
<dbReference type="PANTHER" id="PTHR45138:SF9">
    <property type="entry name" value="DIGUANYLATE CYCLASE DGCM-RELATED"/>
    <property type="match status" value="1"/>
</dbReference>
<evidence type="ECO:0000259" key="2">
    <source>
        <dbReference type="PROSITE" id="PS50887"/>
    </source>
</evidence>
<protein>
    <recommendedName>
        <fullName evidence="2">GGDEF domain-containing protein</fullName>
    </recommendedName>
</protein>
<dbReference type="Pfam" id="PF00990">
    <property type="entry name" value="GGDEF"/>
    <property type="match status" value="1"/>
</dbReference>
<dbReference type="GO" id="GO:1902201">
    <property type="term" value="P:negative regulation of bacterial-type flagellum-dependent cell motility"/>
    <property type="evidence" value="ECO:0007669"/>
    <property type="project" value="TreeGrafter"/>
</dbReference>
<dbReference type="GO" id="GO:0052621">
    <property type="term" value="F:diguanylate cyclase activity"/>
    <property type="evidence" value="ECO:0007669"/>
    <property type="project" value="TreeGrafter"/>
</dbReference>
<dbReference type="Gene3D" id="3.30.70.270">
    <property type="match status" value="1"/>
</dbReference>
<name>A0A0R1R1N8_9LACO</name>
<dbReference type="RefSeq" id="WP_056962676.1">
    <property type="nucleotide sequence ID" value="NZ_AZEU01000062.1"/>
</dbReference>
<evidence type="ECO:0000313" key="4">
    <source>
        <dbReference type="Proteomes" id="UP000051790"/>
    </source>
</evidence>
<evidence type="ECO:0000313" key="3">
    <source>
        <dbReference type="EMBL" id="KRL51248.1"/>
    </source>
</evidence>
<dbReference type="SUPFAM" id="SSF55073">
    <property type="entry name" value="Nucleotide cyclase"/>
    <property type="match status" value="1"/>
</dbReference>
<keyword evidence="4" id="KW-1185">Reference proteome</keyword>
<dbReference type="InterPro" id="IPR050469">
    <property type="entry name" value="Diguanylate_Cyclase"/>
</dbReference>
<dbReference type="CDD" id="cd01949">
    <property type="entry name" value="GGDEF"/>
    <property type="match status" value="1"/>
</dbReference>
<dbReference type="AlphaFoldDB" id="A0A0R1R1N8"/>
<feature type="transmembrane region" description="Helical" evidence="1">
    <location>
        <begin position="142"/>
        <end position="160"/>
    </location>
</feature>
<dbReference type="Proteomes" id="UP000051790">
    <property type="component" value="Unassembled WGS sequence"/>
</dbReference>
<dbReference type="EMBL" id="AZEU01000062">
    <property type="protein sequence ID" value="KRL51248.1"/>
    <property type="molecule type" value="Genomic_DNA"/>
</dbReference>
<dbReference type="GO" id="GO:0043709">
    <property type="term" value="P:cell adhesion involved in single-species biofilm formation"/>
    <property type="evidence" value="ECO:0007669"/>
    <property type="project" value="TreeGrafter"/>
</dbReference>
<dbReference type="NCBIfam" id="TIGR00254">
    <property type="entry name" value="GGDEF"/>
    <property type="match status" value="1"/>
</dbReference>
<proteinExistence type="predicted"/>
<sequence length="371" mass="41395">MVYQAIVASLVMTFFNIGIIGGLQRLMHGLDMDLENRHLYPWRTELIYGAYEVVVAALLLGLARYSSGFAQALLVDLQLVVIINFTNAFKTLPAIIPTVLLNFALFAALIGHADWQLALAVIVYLVWLAIEEAYFSPFDEHMMIRVLADLVAGGGFWVLMQSAWQMTATMRAALLIGFVVATLGSFTYMILLRREHLIDRANARDVRYDALTDAYNWLSFRKAINQRFEQNADLSLLALDIDHFKQVNRRYGHPTGNQVLITVVDTLQATLEMIAPHAMLARTGGEEFMLILPETDAPHALAIAPACQARIREVLVPLEDSDAIRVTATIGVATRQIEDESARDLYRRADANLIAAQNVGRDRIGTGEHEL</sequence>
<dbReference type="SMART" id="SM00267">
    <property type="entry name" value="GGDEF"/>
    <property type="match status" value="1"/>
</dbReference>
<feature type="transmembrane region" description="Helical" evidence="1">
    <location>
        <begin position="46"/>
        <end position="63"/>
    </location>
</feature>
<dbReference type="OrthoDB" id="9759607at2"/>
<feature type="transmembrane region" description="Helical" evidence="1">
    <location>
        <begin position="117"/>
        <end position="135"/>
    </location>
</feature>
<keyword evidence="1" id="KW-0472">Membrane</keyword>
<feature type="domain" description="GGDEF" evidence="2">
    <location>
        <begin position="232"/>
        <end position="369"/>
    </location>
</feature>
<dbReference type="InterPro" id="IPR043128">
    <property type="entry name" value="Rev_trsase/Diguanyl_cyclase"/>
</dbReference>
<dbReference type="GO" id="GO:0005886">
    <property type="term" value="C:plasma membrane"/>
    <property type="evidence" value="ECO:0007669"/>
    <property type="project" value="TreeGrafter"/>
</dbReference>
<comment type="caution">
    <text evidence="3">The sequence shown here is derived from an EMBL/GenBank/DDBJ whole genome shotgun (WGS) entry which is preliminary data.</text>
</comment>
<dbReference type="PANTHER" id="PTHR45138">
    <property type="entry name" value="REGULATORY COMPONENTS OF SENSORY TRANSDUCTION SYSTEM"/>
    <property type="match status" value="1"/>
</dbReference>
<dbReference type="PROSITE" id="PS50887">
    <property type="entry name" value="GGDEF"/>
    <property type="match status" value="1"/>
</dbReference>
<dbReference type="PATRIC" id="fig|1423769.4.peg.3243"/>